<dbReference type="AlphaFoldDB" id="A0AA38JGK1"/>
<sequence length="109" mass="11860">MDSECSRPAGIAFLMSSITITYTVYPPTETVLPDELPTSRTIEVAVNASQDSGSSYYGGLHEALAEARNQIGIDLTIWRDAVGKLELSKESKKGKMDEEEESDGEGDEE</sequence>
<accession>A0AA38JGK1</accession>
<comment type="caution">
    <text evidence="2">The sequence shown here is derived from an EMBL/GenBank/DDBJ whole genome shotgun (WGS) entry which is preliminary data.</text>
</comment>
<reference evidence="2" key="1">
    <citation type="submission" date="2022-08" db="EMBL/GenBank/DDBJ databases">
        <authorList>
            <consortium name="DOE Joint Genome Institute"/>
            <person name="Min B."/>
            <person name="Sierra-Patev S."/>
            <person name="Naranjo-Ortiz M."/>
            <person name="Looney B."/>
            <person name="Konkel Z."/>
            <person name="Slot J.C."/>
            <person name="Sakamoto Y."/>
            <person name="Steenwyk J.L."/>
            <person name="Rokas A."/>
            <person name="Carro J."/>
            <person name="Camarero S."/>
            <person name="Ferreira P."/>
            <person name="Molpeceres G."/>
            <person name="Ruiz-duenas F.J."/>
            <person name="Serrano A."/>
            <person name="Henrissat B."/>
            <person name="Drula E."/>
            <person name="Hughes K.W."/>
            <person name="Mata J.L."/>
            <person name="Ishikawa N.K."/>
            <person name="Vargas-Isla R."/>
            <person name="Ushijima S."/>
            <person name="Smith C.A."/>
            <person name="Ahrendt S."/>
            <person name="Andreopoulos W."/>
            <person name="He G."/>
            <person name="LaButti K."/>
            <person name="Lipzen A."/>
            <person name="Ng V."/>
            <person name="Riley R."/>
            <person name="Sandor L."/>
            <person name="Barry K."/>
            <person name="Martinez A.T."/>
            <person name="Xiao Y."/>
            <person name="Gibbons J.G."/>
            <person name="Terashima K."/>
            <person name="Hibbett D.S."/>
            <person name="Grigoriev I.V."/>
        </authorList>
    </citation>
    <scope>NUCLEOTIDE SEQUENCE</scope>
    <source>
        <strain evidence="2">ET3784</strain>
    </source>
</reference>
<gene>
    <name evidence="2" type="ORF">DFJ43DRAFT_1152190</name>
</gene>
<dbReference type="Proteomes" id="UP001176059">
    <property type="component" value="Unassembled WGS sequence"/>
</dbReference>
<proteinExistence type="predicted"/>
<name>A0AA38JGK1_9AGAR</name>
<reference evidence="2" key="2">
    <citation type="journal article" date="2023" name="Proc. Natl. Acad. Sci. U.S.A.">
        <title>A global phylogenomic analysis of the shiitake genus Lentinula.</title>
        <authorList>
            <person name="Sierra-Patev S."/>
            <person name="Min B."/>
            <person name="Naranjo-Ortiz M."/>
            <person name="Looney B."/>
            <person name="Konkel Z."/>
            <person name="Slot J.C."/>
            <person name="Sakamoto Y."/>
            <person name="Steenwyk J.L."/>
            <person name="Rokas A."/>
            <person name="Carro J."/>
            <person name="Camarero S."/>
            <person name="Ferreira P."/>
            <person name="Molpeceres G."/>
            <person name="Ruiz-Duenas F.J."/>
            <person name="Serrano A."/>
            <person name="Henrissat B."/>
            <person name="Drula E."/>
            <person name="Hughes K.W."/>
            <person name="Mata J.L."/>
            <person name="Ishikawa N.K."/>
            <person name="Vargas-Isla R."/>
            <person name="Ushijima S."/>
            <person name="Smith C.A."/>
            <person name="Donoghue J."/>
            <person name="Ahrendt S."/>
            <person name="Andreopoulos W."/>
            <person name="He G."/>
            <person name="LaButti K."/>
            <person name="Lipzen A."/>
            <person name="Ng V."/>
            <person name="Riley R."/>
            <person name="Sandor L."/>
            <person name="Barry K."/>
            <person name="Martinez A.T."/>
            <person name="Xiao Y."/>
            <person name="Gibbons J.G."/>
            <person name="Terashima K."/>
            <person name="Grigoriev I.V."/>
            <person name="Hibbett D."/>
        </authorList>
    </citation>
    <scope>NUCLEOTIDE SEQUENCE</scope>
    <source>
        <strain evidence="2">ET3784</strain>
    </source>
</reference>
<feature type="region of interest" description="Disordered" evidence="1">
    <location>
        <begin position="88"/>
        <end position="109"/>
    </location>
</feature>
<organism evidence="2 3">
    <name type="scientific">Lentinula guzmanii</name>
    <dbReference type="NCBI Taxonomy" id="2804957"/>
    <lineage>
        <taxon>Eukaryota</taxon>
        <taxon>Fungi</taxon>
        <taxon>Dikarya</taxon>
        <taxon>Basidiomycota</taxon>
        <taxon>Agaricomycotina</taxon>
        <taxon>Agaricomycetes</taxon>
        <taxon>Agaricomycetidae</taxon>
        <taxon>Agaricales</taxon>
        <taxon>Marasmiineae</taxon>
        <taxon>Omphalotaceae</taxon>
        <taxon>Lentinula</taxon>
    </lineage>
</organism>
<keyword evidence="3" id="KW-1185">Reference proteome</keyword>
<feature type="compositionally biased region" description="Acidic residues" evidence="1">
    <location>
        <begin position="97"/>
        <end position="109"/>
    </location>
</feature>
<evidence type="ECO:0000313" key="3">
    <source>
        <dbReference type="Proteomes" id="UP001176059"/>
    </source>
</evidence>
<evidence type="ECO:0000313" key="2">
    <source>
        <dbReference type="EMBL" id="KAJ3734514.1"/>
    </source>
</evidence>
<evidence type="ECO:0000256" key="1">
    <source>
        <dbReference type="SAM" id="MobiDB-lite"/>
    </source>
</evidence>
<protein>
    <submittedName>
        <fullName evidence="2">Uncharacterized protein</fullName>
    </submittedName>
</protein>
<dbReference type="EMBL" id="JANVFO010000013">
    <property type="protein sequence ID" value="KAJ3734514.1"/>
    <property type="molecule type" value="Genomic_DNA"/>
</dbReference>